<gene>
    <name evidence="1" type="ORF">C0Q70_09010</name>
</gene>
<dbReference type="Proteomes" id="UP000245119">
    <property type="component" value="Linkage Group LG5"/>
</dbReference>
<reference evidence="1 2" key="1">
    <citation type="submission" date="2018-04" db="EMBL/GenBank/DDBJ databases">
        <title>The genome of golden apple snail Pomacea canaliculata provides insight into stress tolerance and invasive adaptation.</title>
        <authorList>
            <person name="Liu C."/>
            <person name="Liu B."/>
            <person name="Ren Y."/>
            <person name="Zhang Y."/>
            <person name="Wang H."/>
            <person name="Li S."/>
            <person name="Jiang F."/>
            <person name="Yin L."/>
            <person name="Zhang G."/>
            <person name="Qian W."/>
            <person name="Fan W."/>
        </authorList>
    </citation>
    <scope>NUCLEOTIDE SEQUENCE [LARGE SCALE GENOMIC DNA]</scope>
    <source>
        <strain evidence="1">SZHN2017</strain>
        <tissue evidence="1">Muscle</tissue>
    </source>
</reference>
<dbReference type="EMBL" id="PZQS01000005">
    <property type="protein sequence ID" value="PVD29753.1"/>
    <property type="molecule type" value="Genomic_DNA"/>
</dbReference>
<comment type="caution">
    <text evidence="1">The sequence shown here is derived from an EMBL/GenBank/DDBJ whole genome shotgun (WGS) entry which is preliminary data.</text>
</comment>
<evidence type="ECO:0000313" key="2">
    <source>
        <dbReference type="Proteomes" id="UP000245119"/>
    </source>
</evidence>
<keyword evidence="2" id="KW-1185">Reference proteome</keyword>
<dbReference type="AlphaFoldDB" id="A0A2T7P8L2"/>
<protein>
    <submittedName>
        <fullName evidence="1">Uncharacterized protein</fullName>
    </submittedName>
</protein>
<sequence>MRCTDSHGRKQHSVNSVGLWGVLSTSNANTSAERKSLEIKYSNGVTEDRVIFSVVDVERSGQRASTHHNSQRRLQELIEQLDTSHMGLVARRGPLWYLRTSK</sequence>
<proteinExistence type="predicted"/>
<organism evidence="1 2">
    <name type="scientific">Pomacea canaliculata</name>
    <name type="common">Golden apple snail</name>
    <dbReference type="NCBI Taxonomy" id="400727"/>
    <lineage>
        <taxon>Eukaryota</taxon>
        <taxon>Metazoa</taxon>
        <taxon>Spiralia</taxon>
        <taxon>Lophotrochozoa</taxon>
        <taxon>Mollusca</taxon>
        <taxon>Gastropoda</taxon>
        <taxon>Caenogastropoda</taxon>
        <taxon>Architaenioglossa</taxon>
        <taxon>Ampullarioidea</taxon>
        <taxon>Ampullariidae</taxon>
        <taxon>Pomacea</taxon>
    </lineage>
</organism>
<evidence type="ECO:0000313" key="1">
    <source>
        <dbReference type="EMBL" id="PVD29753.1"/>
    </source>
</evidence>
<name>A0A2T7P8L2_POMCA</name>
<accession>A0A2T7P8L2</accession>